<feature type="compositionally biased region" description="Low complexity" evidence="1">
    <location>
        <begin position="944"/>
        <end position="954"/>
    </location>
</feature>
<dbReference type="GO" id="GO:0005524">
    <property type="term" value="F:ATP binding"/>
    <property type="evidence" value="ECO:0007669"/>
    <property type="project" value="InterPro"/>
</dbReference>
<feature type="domain" description="Protein kinase" evidence="2">
    <location>
        <begin position="1087"/>
        <end position="1463"/>
    </location>
</feature>
<feature type="compositionally biased region" description="Gly residues" evidence="1">
    <location>
        <begin position="923"/>
        <end position="935"/>
    </location>
</feature>
<keyword evidence="5" id="KW-1185">Reference proteome</keyword>
<name>A0A9W6BSN1_9CHLO</name>
<feature type="compositionally biased region" description="Gly residues" evidence="1">
    <location>
        <begin position="955"/>
        <end position="980"/>
    </location>
</feature>
<dbReference type="InterPro" id="IPR008271">
    <property type="entry name" value="Ser/Thr_kinase_AS"/>
</dbReference>
<organism evidence="3 5">
    <name type="scientific">Pleodorina starrii</name>
    <dbReference type="NCBI Taxonomy" id="330485"/>
    <lineage>
        <taxon>Eukaryota</taxon>
        <taxon>Viridiplantae</taxon>
        <taxon>Chlorophyta</taxon>
        <taxon>core chlorophytes</taxon>
        <taxon>Chlorophyceae</taxon>
        <taxon>CS clade</taxon>
        <taxon>Chlamydomonadales</taxon>
        <taxon>Volvocaceae</taxon>
        <taxon>Pleodorina</taxon>
    </lineage>
</organism>
<feature type="compositionally biased region" description="Gly residues" evidence="1">
    <location>
        <begin position="1567"/>
        <end position="1580"/>
    </location>
</feature>
<evidence type="ECO:0000313" key="5">
    <source>
        <dbReference type="Proteomes" id="UP001165080"/>
    </source>
</evidence>
<dbReference type="OrthoDB" id="4062651at2759"/>
<feature type="compositionally biased region" description="Gly residues" evidence="1">
    <location>
        <begin position="1152"/>
        <end position="1164"/>
    </location>
</feature>
<dbReference type="Gene3D" id="3.30.200.20">
    <property type="entry name" value="Phosphorylase Kinase, domain 1"/>
    <property type="match status" value="1"/>
</dbReference>
<dbReference type="PANTHER" id="PTHR44329:SF214">
    <property type="entry name" value="PROTEIN KINASE DOMAIN-CONTAINING PROTEIN"/>
    <property type="match status" value="1"/>
</dbReference>
<comment type="caution">
    <text evidence="3">The sequence shown here is derived from an EMBL/GenBank/DDBJ whole genome shotgun (WGS) entry which is preliminary data.</text>
</comment>
<dbReference type="Gene3D" id="1.10.510.10">
    <property type="entry name" value="Transferase(Phosphotransferase) domain 1"/>
    <property type="match status" value="1"/>
</dbReference>
<gene>
    <name evidence="3" type="primary">PLESTB001795</name>
    <name evidence="4" type="synonym">PLESTB002076</name>
    <name evidence="3" type="ORF">PLESTB_001258600</name>
    <name evidence="4" type="ORF">PLESTB_001385900</name>
</gene>
<dbReference type="Pfam" id="PF00069">
    <property type="entry name" value="Pkinase"/>
    <property type="match status" value="1"/>
</dbReference>
<dbReference type="InterPro" id="IPR011009">
    <property type="entry name" value="Kinase-like_dom_sf"/>
</dbReference>
<dbReference type="Proteomes" id="UP001165080">
    <property type="component" value="Unassembled WGS sequence"/>
</dbReference>
<proteinExistence type="predicted"/>
<evidence type="ECO:0000259" key="2">
    <source>
        <dbReference type="PROSITE" id="PS50011"/>
    </source>
</evidence>
<feature type="region of interest" description="Disordered" evidence="1">
    <location>
        <begin position="1474"/>
        <end position="1528"/>
    </location>
</feature>
<feature type="region of interest" description="Disordered" evidence="1">
    <location>
        <begin position="182"/>
        <end position="207"/>
    </location>
</feature>
<dbReference type="SMART" id="SM00220">
    <property type="entry name" value="S_TKc"/>
    <property type="match status" value="1"/>
</dbReference>
<dbReference type="PANTHER" id="PTHR44329">
    <property type="entry name" value="SERINE/THREONINE-PROTEIN KINASE TNNI3K-RELATED"/>
    <property type="match status" value="1"/>
</dbReference>
<evidence type="ECO:0000313" key="4">
    <source>
        <dbReference type="EMBL" id="GLC58665.1"/>
    </source>
</evidence>
<dbReference type="PROSITE" id="PS50011">
    <property type="entry name" value="PROTEIN_KINASE_DOM"/>
    <property type="match status" value="1"/>
</dbReference>
<feature type="compositionally biased region" description="Pro residues" evidence="1">
    <location>
        <begin position="1215"/>
        <end position="1230"/>
    </location>
</feature>
<feature type="region of interest" description="Disordered" evidence="1">
    <location>
        <begin position="824"/>
        <end position="981"/>
    </location>
</feature>
<feature type="compositionally biased region" description="Polar residues" evidence="1">
    <location>
        <begin position="824"/>
        <end position="836"/>
    </location>
</feature>
<evidence type="ECO:0000313" key="3">
    <source>
        <dbReference type="EMBL" id="GLC57731.1"/>
    </source>
</evidence>
<protein>
    <recommendedName>
        <fullName evidence="2">Protein kinase domain-containing protein</fullName>
    </recommendedName>
</protein>
<accession>A0A9W6BSN1</accession>
<dbReference type="GO" id="GO:0004674">
    <property type="term" value="F:protein serine/threonine kinase activity"/>
    <property type="evidence" value="ECO:0007669"/>
    <property type="project" value="TreeGrafter"/>
</dbReference>
<dbReference type="InterPro" id="IPR000719">
    <property type="entry name" value="Prot_kinase_dom"/>
</dbReference>
<feature type="compositionally biased region" description="Low complexity" evidence="1">
    <location>
        <begin position="1136"/>
        <end position="1151"/>
    </location>
</feature>
<feature type="compositionally biased region" description="Low complexity" evidence="1">
    <location>
        <begin position="1629"/>
        <end position="1656"/>
    </location>
</feature>
<feature type="compositionally biased region" description="Low complexity" evidence="1">
    <location>
        <begin position="182"/>
        <end position="191"/>
    </location>
</feature>
<feature type="region of interest" description="Disordered" evidence="1">
    <location>
        <begin position="277"/>
        <end position="298"/>
    </location>
</feature>
<dbReference type="InterPro" id="IPR051681">
    <property type="entry name" value="Ser/Thr_Kinases-Pseudokinases"/>
</dbReference>
<evidence type="ECO:0000256" key="1">
    <source>
        <dbReference type="SAM" id="MobiDB-lite"/>
    </source>
</evidence>
<dbReference type="EMBL" id="BRXU01000019">
    <property type="protein sequence ID" value="GLC57731.1"/>
    <property type="molecule type" value="Genomic_DNA"/>
</dbReference>
<dbReference type="SUPFAM" id="SSF56112">
    <property type="entry name" value="Protein kinase-like (PK-like)"/>
    <property type="match status" value="1"/>
</dbReference>
<dbReference type="PROSITE" id="PS00108">
    <property type="entry name" value="PROTEIN_KINASE_ST"/>
    <property type="match status" value="1"/>
</dbReference>
<dbReference type="EMBL" id="BRXU01000023">
    <property type="protein sequence ID" value="GLC58665.1"/>
    <property type="molecule type" value="Genomic_DNA"/>
</dbReference>
<reference evidence="3" key="1">
    <citation type="submission" date="2022-08" db="EMBL/GenBank/DDBJ databases">
        <authorList>
            <person name="Takahashi K."/>
            <person name="Suzuki S."/>
            <person name="Kawachi M."/>
            <person name="Higashiyama T."/>
            <person name="Nozaki H."/>
        </authorList>
    </citation>
    <scope>NUCLEOTIDE SEQUENCE</scope>
    <source>
        <strain evidence="3">NIES-4479</strain>
    </source>
</reference>
<feature type="region of interest" description="Disordered" evidence="1">
    <location>
        <begin position="1629"/>
        <end position="1700"/>
    </location>
</feature>
<feature type="region of interest" description="Disordered" evidence="1">
    <location>
        <begin position="1136"/>
        <end position="1172"/>
    </location>
</feature>
<feature type="region of interest" description="Disordered" evidence="1">
    <location>
        <begin position="1567"/>
        <end position="1594"/>
    </location>
</feature>
<feature type="region of interest" description="Disordered" evidence="1">
    <location>
        <begin position="1213"/>
        <end position="1233"/>
    </location>
</feature>
<reference evidence="3 5" key="2">
    <citation type="journal article" date="2023" name="Commun. Biol.">
        <title>Reorganization of the ancestral sex-determining regions during the evolution of trioecy in Pleodorina starrii.</title>
        <authorList>
            <person name="Takahashi K."/>
            <person name="Suzuki S."/>
            <person name="Kawai-Toyooka H."/>
            <person name="Yamamoto K."/>
            <person name="Hamaji T."/>
            <person name="Ootsuki R."/>
            <person name="Yamaguchi H."/>
            <person name="Kawachi M."/>
            <person name="Higashiyama T."/>
            <person name="Nozaki H."/>
        </authorList>
    </citation>
    <scope>NUCLEOTIDE SEQUENCE [LARGE SCALE GENOMIC DNA]</scope>
    <source>
        <strain evidence="3 5">NIES-4479</strain>
    </source>
</reference>
<feature type="compositionally biased region" description="Polar residues" evidence="1">
    <location>
        <begin position="882"/>
        <end position="891"/>
    </location>
</feature>
<sequence>MHKFWCCGRPSRYAGQPHENGHSPVQPTKAPQDLLQEPTAFRQFVDDSPWLAEAAISACTSLAEVAAKGGLASSWPSRLLVQLQTINNTLGTSCARLALFARTPGGTATCVVTASNQHPQWAWERPQTAAMGWSRTALHDRLAKQLQVEDYNTVTVISRHHDPVHGPDVSALSSHCYGSQGATAAAGASGPSGPPSSPGSGTPGPPLNLRLGDQLALPIACNGRLVAALILGWGTEAGGAGGGGDRAYRHSGAGAGGGGGTVKSAPLAAAYNHNQHLSNQQQHIGQQQQQPRQKQGGDVAMSGAAAAVAAAAAAGGGGSLTLGAADLRELRRLAQFLGYGLFSDPQQGVYLEQVAALLCDIAHGAFSGLHDVVAAVLEALPCLLQTKLSLPLQPLLAAVLGNSVPAVVFARRHGAGGQGGLLQSTISVCSTAGGGTVHGSRGGGGGTAIAGSGGAALKLAHGGGGASGYGSLVMAGGGGGGESRSGSRKYLERDMSLHSLAVGTPGGLRSGDLLGCDVMGSGVIGHGGGTDGGGGDGVSRVKAVRTALAYTLLQRVLRVGSYSVCGAEEPPDVPPHGPAITPLVISNASSQVLEEEQPGRDVLLAANLTGAGVAGLVLCAEAPTQQNNQNHIGGGGGGAWSPQGPMWASASAAVAATPLTPGPESNWGAFGSGNGGGSRLSCCGVAAAAAAAAAAADVHDAGEGGGGRGVGLAAAAGMVPLLPGGVATPTALSYVGGASMVQSMPSLGCGGGGGGGGTLPFRLALYLVSSDPAPAGVLEAVAEEMKGLLPLIFGAMHAAIAAGGAATGDFCVLQAQVLQRATTSGTLDIPTPQATPATERRGPPPLSHLSLQSHPHPHPPALSPQSSNLRSPGAAAAAASATLKSPRTGATPSPPGARRGSIGGFGSSSRLRLASQGPPPAPGGGAAAGGAGGAGTADSNEGLSVSSSASSNGRPDGGGRAGARGDGSGDAAAGGGGGGARAREAARGRLLLQNNTDDLVIPAGHLRELDMESSAPHLQRGVGSALRKISAPCYVLSSPVLQLEEVAGPRPLELLVTSARTRITAVAAGSDAGEEARLAVVQDLAAVDLQEVIGSGGQGVVFRGTLHGLETAVKVWEHNGRAPLEHDGEWLSAEAEGAGQTNAAEGQQQQQPGGGGGNGNGNGGAEAVASSRDCIRQAKRGAMEVAVTVTLSHPNVVQPYAHFSDVVVVERQPAAPAPPGSGPGSGPSPGPLQLRLCAHDDPEFRGQKAGPLNTVLCLEYCDAGTLLSAARRGDFRLPDSGPRDGPVWPSMVPLYTSLLEVALALRYLHARRLVHCDLKPGNVLLKTSTRDPRGWTCKLSDFGCVRLMDEFSPDGAPGFRMAQVFGTVAYMSPECFSRGRLLGTGVDVYAFGVLMWELMHCKPPHAGIDPKELPRLVARSNVRPDFHPLAPHDYRSLACSCWSASPERRPSATQLVSQLQQLLGAAKAAATATAAQQQQNGRQAALQPRQSLQLMPTHQQQQQGHLAPQQPPQQQQQQQSPHPSALQQKRQLMRFPSAQSEGRLCDRVVREQAHQAMAQQAMSLLGGVGGGAGGGGGGGDAPRQHQQHQQRLLSRNGSVGACRAEAGLAPLCETDSAARDSDRHWSLRQPQPLLHPHNNQQQHQHQQSPLMQQRPQRGSAPGMHPASGAGAGAVGRAATARSPLQVSPGMLGTVQPTVGL</sequence>